<keyword evidence="5" id="KW-0325">Glycoprotein</keyword>
<feature type="region of interest" description="Disordered" evidence="8">
    <location>
        <begin position="2332"/>
        <end position="2369"/>
    </location>
</feature>
<name>A0AAV2HLH4_LYMST</name>
<feature type="domain" description="EGF-like" evidence="10">
    <location>
        <begin position="1452"/>
        <end position="1488"/>
    </location>
</feature>
<feature type="compositionally biased region" description="Polar residues" evidence="8">
    <location>
        <begin position="929"/>
        <end position="940"/>
    </location>
</feature>
<evidence type="ECO:0000259" key="11">
    <source>
        <dbReference type="PROSITE" id="PS50234"/>
    </source>
</evidence>
<feature type="region of interest" description="Disordered" evidence="8">
    <location>
        <begin position="1017"/>
        <end position="1044"/>
    </location>
</feature>
<feature type="compositionally biased region" description="Basic and acidic residues" evidence="8">
    <location>
        <begin position="1098"/>
        <end position="1107"/>
    </location>
</feature>
<dbReference type="InterPro" id="IPR000742">
    <property type="entry name" value="EGF"/>
</dbReference>
<dbReference type="Pfam" id="PF13385">
    <property type="entry name" value="Laminin_G_3"/>
    <property type="match status" value="1"/>
</dbReference>
<feature type="domain" description="Sushi" evidence="13">
    <location>
        <begin position="525"/>
        <end position="588"/>
    </location>
</feature>
<feature type="region of interest" description="Disordered" evidence="8">
    <location>
        <begin position="2484"/>
        <end position="2507"/>
    </location>
</feature>
<feature type="domain" description="EGF-like" evidence="10">
    <location>
        <begin position="1414"/>
        <end position="1450"/>
    </location>
</feature>
<keyword evidence="7" id="KW-0768">Sushi</keyword>
<dbReference type="FunFam" id="2.10.25.10:FF:000143">
    <property type="entry name" value="Protein crumbs 1"/>
    <property type="match status" value="1"/>
</dbReference>
<feature type="domain" description="EGF-like" evidence="10">
    <location>
        <begin position="1825"/>
        <end position="1865"/>
    </location>
</feature>
<evidence type="ECO:0008006" key="17">
    <source>
        <dbReference type="Google" id="ProtNLM"/>
    </source>
</evidence>
<dbReference type="SMART" id="SM00181">
    <property type="entry name" value="EGF"/>
    <property type="match status" value="15"/>
</dbReference>
<feature type="domain" description="EGF-like" evidence="10">
    <location>
        <begin position="1526"/>
        <end position="1562"/>
    </location>
</feature>
<keyword evidence="2" id="KW-0732">Signal</keyword>
<feature type="domain" description="EGF-like" evidence="10">
    <location>
        <begin position="1906"/>
        <end position="1942"/>
    </location>
</feature>
<keyword evidence="3" id="KW-0677">Repeat</keyword>
<dbReference type="InterPro" id="IPR001759">
    <property type="entry name" value="PTX_dom"/>
</dbReference>
<dbReference type="PROSITE" id="PS51828">
    <property type="entry name" value="PTX_2"/>
    <property type="match status" value="1"/>
</dbReference>
<dbReference type="InterPro" id="IPR009030">
    <property type="entry name" value="Growth_fac_rcpt_cys_sf"/>
</dbReference>
<comment type="caution">
    <text evidence="6">Lacks conserved residue(s) required for the propagation of feature annotation.</text>
</comment>
<dbReference type="Gene3D" id="2.10.70.10">
    <property type="entry name" value="Complement Module, domain 1"/>
    <property type="match status" value="3"/>
</dbReference>
<feature type="disulfide bond" evidence="6">
    <location>
        <begin position="1552"/>
        <end position="1561"/>
    </location>
</feature>
<feature type="domain" description="HYR" evidence="12">
    <location>
        <begin position="587"/>
        <end position="671"/>
    </location>
</feature>
<dbReference type="GO" id="GO:0005509">
    <property type="term" value="F:calcium ion binding"/>
    <property type="evidence" value="ECO:0007669"/>
    <property type="project" value="InterPro"/>
</dbReference>
<feature type="disulfide bond" evidence="6">
    <location>
        <begin position="1514"/>
        <end position="1523"/>
    </location>
</feature>
<dbReference type="InterPro" id="IPR036465">
    <property type="entry name" value="vWFA_dom_sf"/>
</dbReference>
<dbReference type="Pfam" id="PF00008">
    <property type="entry name" value="EGF"/>
    <property type="match status" value="2"/>
</dbReference>
<feature type="disulfide bond" evidence="6">
    <location>
        <begin position="1971"/>
        <end position="1980"/>
    </location>
</feature>
<feature type="region of interest" description="Disordered" evidence="8">
    <location>
        <begin position="922"/>
        <end position="961"/>
    </location>
</feature>
<dbReference type="Gene3D" id="2.10.50.10">
    <property type="entry name" value="Tumor Necrosis Factor Receptor, subunit A, domain 2"/>
    <property type="match status" value="3"/>
</dbReference>
<dbReference type="SUPFAM" id="SSF57184">
    <property type="entry name" value="Growth factor receptor domain"/>
    <property type="match status" value="2"/>
</dbReference>
<dbReference type="EMBL" id="CAXITT010000180">
    <property type="protein sequence ID" value="CAL1534712.1"/>
    <property type="molecule type" value="Genomic_DNA"/>
</dbReference>
<dbReference type="FunFam" id="2.10.25.10:FF:000066">
    <property type="entry name" value="FAT atypical cadherin 4"/>
    <property type="match status" value="1"/>
</dbReference>
<feature type="domain" description="EGF-like" evidence="10">
    <location>
        <begin position="1564"/>
        <end position="1600"/>
    </location>
</feature>
<dbReference type="InterPro" id="IPR000152">
    <property type="entry name" value="EGF-type_Asp/Asn_hydroxyl_site"/>
</dbReference>
<organism evidence="15 16">
    <name type="scientific">Lymnaea stagnalis</name>
    <name type="common">Great pond snail</name>
    <name type="synonym">Helix stagnalis</name>
    <dbReference type="NCBI Taxonomy" id="6523"/>
    <lineage>
        <taxon>Eukaryota</taxon>
        <taxon>Metazoa</taxon>
        <taxon>Spiralia</taxon>
        <taxon>Lophotrochozoa</taxon>
        <taxon>Mollusca</taxon>
        <taxon>Gastropoda</taxon>
        <taxon>Heterobranchia</taxon>
        <taxon>Euthyneura</taxon>
        <taxon>Panpulmonata</taxon>
        <taxon>Hygrophila</taxon>
        <taxon>Lymnaeoidea</taxon>
        <taxon>Lymnaeidae</taxon>
        <taxon>Lymnaea</taxon>
    </lineage>
</organism>
<evidence type="ECO:0000259" key="13">
    <source>
        <dbReference type="PROSITE" id="PS50923"/>
    </source>
</evidence>
<feature type="domain" description="Sushi" evidence="13">
    <location>
        <begin position="461"/>
        <end position="524"/>
    </location>
</feature>
<dbReference type="SUPFAM" id="SSF49899">
    <property type="entry name" value="Concanavalin A-like lectins/glucanases"/>
    <property type="match status" value="1"/>
</dbReference>
<dbReference type="Pfam" id="PF02494">
    <property type="entry name" value="HYR"/>
    <property type="match status" value="1"/>
</dbReference>
<feature type="domain" description="EGF-like" evidence="10">
    <location>
        <begin position="2031"/>
        <end position="2073"/>
    </location>
</feature>
<feature type="domain" description="Sushi" evidence="13">
    <location>
        <begin position="388"/>
        <end position="460"/>
    </location>
</feature>
<feature type="disulfide bond" evidence="6">
    <location>
        <begin position="1590"/>
        <end position="1599"/>
    </location>
</feature>
<feature type="disulfide bond" evidence="7">
    <location>
        <begin position="495"/>
        <end position="522"/>
    </location>
</feature>
<feature type="disulfide bond" evidence="6">
    <location>
        <begin position="1440"/>
        <end position="1449"/>
    </location>
</feature>
<sequence>MSVESKYEIYPRAGQKILKFLKIKKIFCISPMTPDLFPRCLGHSARLWSLVIFGILLIQRQAQSTDDDVTKGRQLILDLYTNYTSPTSLSNPVDLVFVLDRSASVTRPGWQSILRFVQTFLEHFTVDADNTRVAVISYGTTASVDIDGIRAGDYNKCELVARIQKQLLKKVPSGYSATHDAIIKVKDVVLNSRRTAKKAVIVITDGKSNIGPTPVRASVQLRSLVWDKNWNTTTAGPQLQIYAFGIKDAYMPEVRTIASPLPNHTFYIPSFQTFSELARSLHNDSQSENWHVLGDNGVCSAVCSEHAHCACGTRSGHYLCVCKDGYQGDGNICAACPRGTYKNKISPSRCWPCPTNSTTLIEGATDVKQCVCEASLYQEASGQPCQARVCDDLQDIEHGQKFHVDGRVLDEVANSGEPCKNMPDTSCHYQCDLGYRFNGHPGLVCNPNGTWEGTVPTCQIVDCSTLEYHNELVDHGLISYINGTTTFDSVVRITCDKGWRAFGDTERMCTQHGTWSGTRTWCVENSCPAVPLTSGLIMTPAICGQASQLPDSECFFDCEKGFSLLGPSRVVCSEHGVWMENTATICKDVEPPSITCPGDITTPVTTANYALIHWKSSPPVYSDNSGEAFLTSIGIVDSPLRLTAGFHQIKYIVSDTSGNEAQCVQSITVVDFTVHLVSCPEDVTYHMSQHQEMVNWPEVVFADNNNVTIPHTCVPANNTLLPAGAYTVQCQPNTTSYHQVHCHFKATLRLPQCNIPAPPLHGSLSCSPTPTSLLTCVPQCNDNYDFHSLPQGTYICNLEGNWNLRKPGNFWPDCSRKYYPQRAVLRGQAKFFYYKGNCHDVREEITVKFTEFLESQAWDVCGGPTCSIEDVQVFCGAEAKRKRRSLDTIQSSKLWTNEKGEINQENLIEFFSMKEQKLFRQKRQKTDKTLSNTKTNSSNDKAGYDEEAITNDGSELDYDENEGVTRKIFHMEYETTKPDMKKSQEGGGLTKKSIVQGSASLVTEITKKFPPIEKVDLSAGRHEQEERRSVTGAPRRNDDVVRELPGLDVNVNDTRDTLYDSVLPDIDSDYDDTSYRKDSTDLSTYDGENSADGDLVTDGDRGSHVDNRAVTPDDASQLRIKFKVVSKVAAAQFQEDSQVEMIFQLSDVLYRLNETLAKPILVLGERNQTSHGNDTFILNVQEHSFKDPEIEECMTGYITHVAPIGDVKTCVACPAGSYYDDHEDICFPCHSGFYQPNEAQSSCLSCPDETTTELAGSDNISLCLAMCQPGEYSTSGGLAPCQPCPLHTFISWSSSETCILCPWNRKTLSLGSKLPTDCIDLCNPGYYSETGLVPCQQCRVGSYQPNGGSAECFLCDMGQTTLTSGAQNHSECVEIDACAVSNLTCNNNGTCVSENGEAQCLCMLGFTGINCELDTDDCDVTSCQNSGVCIDGVNRFTCSCQPGFTGFYCEVNIDECLSSPCQNGGSCLDQVNGFQCYCKNGFSGDNCEVELEQCDHNVCINGICQEGEDHQCICHKGYAGATCNVTYDLCSLHHCLNAEKCVSSPGHFMCHCLPGFTGILCETMIDFCSLSPCFGRSTCISRQGSFLCICPPGWTGSRCTQEASPDFDLVFNVLTFDGHYVAFPSHLMPSLHEFSLCAWFRPQPMSAFATIATFTQPHTPVTSNDYSTWTDDQQFGVVFALRHTDKLIVKIFDHLLPTSASLTPFVWSHLCITWQSGSGQWQVMVNGSLVSGGSLGPQQPIPEEISVIIGQQNPYHAEAAKIWDIYSGEITQFNIYGRVLSMPDLVSLANLNTCNQSNGDIIKWTDVLMYIKGDLIIREYTQCLDINECWFPEQYPCGNNRACLDMIGSYNCSECAEGFKGDDCTELEDECLDDPCENGTCIDGPEPFDYYCVCPAGITGLDCRVKIDFCESNPCQNEGTCVPLINSFSCQCPSPNMGPHCERPATACLPNPCQNHGICLERGADTFECRCSDLFTGRYCETPRNWCDENLCLNGGICVTSNLDDPQSNTVGGKVCKCQQGWMGLLCDVQIIPSCDLSPCINGGTCIPMSASVEGYTCHCPDLPGVKLDSNCGILSPCESSPCPNTTQCVSYVNFTYSCVCLSGECEPWIPVSESNSTTFKKKNTNLFLSEEWIMALIGGTTAIIIVTVFFIIYLCRKRKPTRYDLEMLNSGRDVVLGHITNPGFHHEETDAEESTYAELGDYNISNGDMERPDHPAQSDTLMSSNITRAETRKMSSASSGSFTSIRSSLSKKLSKTDETAQPLLTDEYLEPLTLKRTLVDNSNFAFRDNHGHDRALLRTGVSNPEGLRLGIPNAGFNPENYIIPDQIRKTASPVREDQQGTSTQKDSQKPDEPSYENYVSEISKTGPSPYMIMGANNSLENDKNFQVQSKVKNDNLNHREKLTFDNRYVNLKSVKTLEEQQCEAPDKNNHSQTRHLKNDHNSSYTDSVAAEGQEIKRKCVFPVDSYFIAPRFVDADRRQVRLESGVQKRTDQKDDTGENTHVSSSVTLGKPYIPFRDIWKPDGIHQENLTKVSNDLGVPDTPVSAGNDLGVPDTPVGASKDLGIPDTPASSSNHFGVPYKQELSDP</sequence>
<feature type="disulfide bond" evidence="6">
    <location>
        <begin position="1402"/>
        <end position="1411"/>
    </location>
</feature>
<feature type="domain" description="EGF-like" evidence="10">
    <location>
        <begin position="1374"/>
        <end position="1412"/>
    </location>
</feature>
<feature type="region of interest" description="Disordered" evidence="8">
    <location>
        <begin position="1069"/>
        <end position="1107"/>
    </location>
</feature>
<keyword evidence="1 6" id="KW-0245">EGF-like domain</keyword>
<feature type="disulfide bond" evidence="6">
    <location>
        <begin position="1855"/>
        <end position="1864"/>
    </location>
</feature>
<dbReference type="InterPro" id="IPR011641">
    <property type="entry name" value="Tyr-kin_ephrin_A/B_rcpt-like"/>
</dbReference>
<keyword evidence="4 6" id="KW-1015">Disulfide bond</keyword>
<dbReference type="PROSITE" id="PS50825">
    <property type="entry name" value="HYR"/>
    <property type="match status" value="1"/>
</dbReference>
<dbReference type="Pfam" id="PF25024">
    <property type="entry name" value="EGF_TEN"/>
    <property type="match status" value="1"/>
</dbReference>
<dbReference type="PROSITE" id="PS01187">
    <property type="entry name" value="EGF_CA"/>
    <property type="match status" value="2"/>
</dbReference>
<evidence type="ECO:0000256" key="8">
    <source>
        <dbReference type="SAM" id="MobiDB-lite"/>
    </source>
</evidence>
<comment type="caution">
    <text evidence="15">The sequence shown here is derived from an EMBL/GenBank/DDBJ whole genome shotgun (WGS) entry which is preliminary data.</text>
</comment>
<accession>A0AAV2HLH4</accession>
<feature type="domain" description="EGF-like" evidence="10">
    <location>
        <begin position="1983"/>
        <end position="2028"/>
    </location>
</feature>
<dbReference type="PROSITE" id="PS50923">
    <property type="entry name" value="SUSHI"/>
    <property type="match status" value="3"/>
</dbReference>
<keyword evidence="9" id="KW-0812">Transmembrane</keyword>
<protein>
    <recommendedName>
        <fullName evidence="17">Sushi, von Willebrand factor type A, EGF and pentraxin domain-containing protein 1</fullName>
    </recommendedName>
</protein>
<feature type="disulfide bond" evidence="6">
    <location>
        <begin position="1871"/>
        <end position="1881"/>
    </location>
</feature>
<evidence type="ECO:0000259" key="10">
    <source>
        <dbReference type="PROSITE" id="PS50026"/>
    </source>
</evidence>
<dbReference type="InterPro" id="IPR013320">
    <property type="entry name" value="ConA-like_dom_sf"/>
</dbReference>
<evidence type="ECO:0000256" key="1">
    <source>
        <dbReference type="ARBA" id="ARBA00022536"/>
    </source>
</evidence>
<dbReference type="Pfam" id="PF07699">
    <property type="entry name" value="Ephrin_rec_like"/>
    <property type="match status" value="4"/>
</dbReference>
<keyword evidence="9" id="KW-0472">Membrane</keyword>
<dbReference type="InterPro" id="IPR051022">
    <property type="entry name" value="Notch_Cell-Fate_Det"/>
</dbReference>
<keyword evidence="16" id="KW-1185">Reference proteome</keyword>
<gene>
    <name evidence="15" type="ORF">GSLYS_00008672001</name>
</gene>
<dbReference type="SUPFAM" id="SSF57535">
    <property type="entry name" value="Complement control module/SCR domain"/>
    <property type="match status" value="3"/>
</dbReference>
<dbReference type="PROSITE" id="PS00010">
    <property type="entry name" value="ASX_HYDROXYL"/>
    <property type="match status" value="2"/>
</dbReference>
<dbReference type="PROSITE" id="PS50234">
    <property type="entry name" value="VWFA"/>
    <property type="match status" value="1"/>
</dbReference>
<dbReference type="InterPro" id="IPR003410">
    <property type="entry name" value="HYR_dom"/>
</dbReference>
<dbReference type="SUPFAM" id="SSF53300">
    <property type="entry name" value="vWA-like"/>
    <property type="match status" value="1"/>
</dbReference>
<dbReference type="FunFam" id="2.10.25.10:FF:000472">
    <property type="entry name" value="Uncharacterized protein, isoform A"/>
    <property type="match status" value="1"/>
</dbReference>
<proteinExistence type="predicted"/>
<dbReference type="CDD" id="cd00054">
    <property type="entry name" value="EGF_CA"/>
    <property type="match status" value="9"/>
</dbReference>
<dbReference type="PROSITE" id="PS50026">
    <property type="entry name" value="EGF_3"/>
    <property type="match status" value="12"/>
</dbReference>
<feature type="domain" description="EGF-like" evidence="10">
    <location>
        <begin position="1490"/>
        <end position="1524"/>
    </location>
</feature>
<dbReference type="SMART" id="SM00032">
    <property type="entry name" value="CCP"/>
    <property type="match status" value="3"/>
</dbReference>
<dbReference type="InterPro" id="IPR002035">
    <property type="entry name" value="VWF_A"/>
</dbReference>
<dbReference type="PANTHER" id="PTHR24049">
    <property type="entry name" value="CRUMBS FAMILY MEMBER"/>
    <property type="match status" value="1"/>
</dbReference>
<feature type="disulfide bond" evidence="6">
    <location>
        <begin position="1494"/>
        <end position="1504"/>
    </location>
</feature>
<feature type="disulfide bond" evidence="6">
    <location>
        <begin position="1478"/>
        <end position="1487"/>
    </location>
</feature>
<feature type="disulfide bond" evidence="7">
    <location>
        <begin position="431"/>
        <end position="458"/>
    </location>
</feature>
<evidence type="ECO:0000256" key="9">
    <source>
        <dbReference type="SAM" id="Phobius"/>
    </source>
</evidence>
<feature type="domain" description="EGF-like" evidence="10">
    <location>
        <begin position="1944"/>
        <end position="1981"/>
    </location>
</feature>
<dbReference type="SMART" id="SM00179">
    <property type="entry name" value="EGF_CA"/>
    <property type="match status" value="10"/>
</dbReference>
<dbReference type="PROSITE" id="PS00022">
    <property type="entry name" value="EGF_1"/>
    <property type="match status" value="10"/>
</dbReference>
<feature type="region of interest" description="Disordered" evidence="8">
    <location>
        <begin position="2534"/>
        <end position="2587"/>
    </location>
</feature>
<dbReference type="PROSITE" id="PS01186">
    <property type="entry name" value="EGF_2"/>
    <property type="match status" value="8"/>
</dbReference>
<feature type="disulfide bond" evidence="6">
    <location>
        <begin position="1894"/>
        <end position="1903"/>
    </location>
</feature>
<dbReference type="FunFam" id="2.10.50.10:FF:000018">
    <property type="entry name" value="Sushi, von Willebrand factor type A, EGF and pentraxin domain-containing 1"/>
    <property type="match status" value="1"/>
</dbReference>
<feature type="domain" description="EGF-like" evidence="10">
    <location>
        <begin position="1867"/>
        <end position="1904"/>
    </location>
</feature>
<dbReference type="InterPro" id="IPR001881">
    <property type="entry name" value="EGF-like_Ca-bd_dom"/>
</dbReference>
<dbReference type="CDD" id="cd00033">
    <property type="entry name" value="CCP"/>
    <property type="match status" value="3"/>
</dbReference>
<evidence type="ECO:0000256" key="6">
    <source>
        <dbReference type="PROSITE-ProRule" id="PRU00076"/>
    </source>
</evidence>
<dbReference type="InterPro" id="IPR000436">
    <property type="entry name" value="Sushi_SCR_CCP_dom"/>
</dbReference>
<reference evidence="15 16" key="1">
    <citation type="submission" date="2024-04" db="EMBL/GenBank/DDBJ databases">
        <authorList>
            <consortium name="Genoscope - CEA"/>
            <person name="William W."/>
        </authorList>
    </citation>
    <scope>NUCLEOTIDE SEQUENCE [LARGE SCALE GENOMIC DNA]</scope>
</reference>
<dbReference type="Proteomes" id="UP001497497">
    <property type="component" value="Unassembled WGS sequence"/>
</dbReference>
<evidence type="ECO:0000259" key="12">
    <source>
        <dbReference type="PROSITE" id="PS50825"/>
    </source>
</evidence>
<dbReference type="FunFam" id="2.10.25.10:FF:000434">
    <property type="entry name" value="Predicted protein"/>
    <property type="match status" value="1"/>
</dbReference>
<evidence type="ECO:0000259" key="14">
    <source>
        <dbReference type="PROSITE" id="PS51828"/>
    </source>
</evidence>
<feature type="transmembrane region" description="Helical" evidence="9">
    <location>
        <begin position="2133"/>
        <end position="2156"/>
    </location>
</feature>
<feature type="compositionally biased region" description="Acidic residues" evidence="8">
    <location>
        <begin position="945"/>
        <end position="961"/>
    </location>
</feature>
<dbReference type="SMART" id="SM01411">
    <property type="entry name" value="Ephrin_rec_like"/>
    <property type="match status" value="4"/>
</dbReference>
<dbReference type="Pfam" id="PF00092">
    <property type="entry name" value="VWA"/>
    <property type="match status" value="1"/>
</dbReference>
<dbReference type="Gene3D" id="2.60.120.200">
    <property type="match status" value="1"/>
</dbReference>
<feature type="disulfide bond" evidence="6">
    <location>
        <begin position="1932"/>
        <end position="1941"/>
    </location>
</feature>
<feature type="region of interest" description="Disordered" evidence="8">
    <location>
        <begin position="2420"/>
        <end position="2450"/>
    </location>
</feature>
<dbReference type="CDD" id="cd01450">
    <property type="entry name" value="vWFA_subfamily_ECM"/>
    <property type="match status" value="1"/>
</dbReference>
<dbReference type="Pfam" id="PF00084">
    <property type="entry name" value="Sushi"/>
    <property type="match status" value="3"/>
</dbReference>
<evidence type="ECO:0000256" key="2">
    <source>
        <dbReference type="ARBA" id="ARBA00022729"/>
    </source>
</evidence>
<feature type="domain" description="VWFA" evidence="11">
    <location>
        <begin position="94"/>
        <end position="281"/>
    </location>
</feature>
<dbReference type="SUPFAM" id="SSF57196">
    <property type="entry name" value="EGF/Laminin"/>
    <property type="match status" value="6"/>
</dbReference>
<dbReference type="InterPro" id="IPR030476">
    <property type="entry name" value="Pentaxin_CS"/>
</dbReference>
<dbReference type="InterPro" id="IPR035976">
    <property type="entry name" value="Sushi/SCR/CCP_sf"/>
</dbReference>
<evidence type="ECO:0000256" key="7">
    <source>
        <dbReference type="PROSITE-ProRule" id="PRU00302"/>
    </source>
</evidence>
<evidence type="ECO:0000256" key="4">
    <source>
        <dbReference type="ARBA" id="ARBA00023157"/>
    </source>
</evidence>
<evidence type="ECO:0000313" key="16">
    <source>
        <dbReference type="Proteomes" id="UP001497497"/>
    </source>
</evidence>
<feature type="compositionally biased region" description="Basic and acidic residues" evidence="8">
    <location>
        <begin position="1017"/>
        <end position="1042"/>
    </location>
</feature>
<evidence type="ECO:0000313" key="15">
    <source>
        <dbReference type="EMBL" id="CAL1534712.1"/>
    </source>
</evidence>
<evidence type="ECO:0000256" key="3">
    <source>
        <dbReference type="ARBA" id="ARBA00022737"/>
    </source>
</evidence>
<feature type="domain" description="Pentraxin (PTX)" evidence="14">
    <location>
        <begin position="1605"/>
        <end position="1823"/>
    </location>
</feature>
<keyword evidence="9" id="KW-1133">Transmembrane helix</keyword>
<feature type="compositionally biased region" description="Basic and acidic residues" evidence="8">
    <location>
        <begin position="2484"/>
        <end position="2499"/>
    </location>
</feature>
<dbReference type="Gene3D" id="3.40.50.410">
    <property type="entry name" value="von Willebrand factor, type A domain"/>
    <property type="match status" value="1"/>
</dbReference>
<dbReference type="InterPro" id="IPR018097">
    <property type="entry name" value="EGF_Ca-bd_CS"/>
</dbReference>
<dbReference type="PROSITE" id="PS00289">
    <property type="entry name" value="PTX_1"/>
    <property type="match status" value="1"/>
</dbReference>
<dbReference type="Gene3D" id="2.10.25.10">
    <property type="entry name" value="Laminin"/>
    <property type="match status" value="11"/>
</dbReference>
<dbReference type="SMART" id="SM00327">
    <property type="entry name" value="VWA"/>
    <property type="match status" value="1"/>
</dbReference>
<dbReference type="SMART" id="SM00159">
    <property type="entry name" value="PTX"/>
    <property type="match status" value="1"/>
</dbReference>
<evidence type="ECO:0000256" key="5">
    <source>
        <dbReference type="ARBA" id="ARBA00023180"/>
    </source>
</evidence>
<feature type="disulfide bond" evidence="6">
    <location>
        <begin position="2018"/>
        <end position="2027"/>
    </location>
</feature>